<sequence>MNRYDVIIVGAGPAGIFAAYELSLRAPSLKVALLDKGNDIHTRRCPILEETIKLCPPPAGKKEFAGCLPACSITSGFGGAGAYSDGKFNITTEFGGWLTDYIAPSQVLELIRYVDGINLHHGATDAITDPTTETIRSIERRAYAAGLKLLRAQVRHLGTEQNLDILKSISSYLESRVEMRFRTEVADLLTVREDGRHRVTGVVLKNGEELASDRVVVVPGRDGSAWLTEVLKKRRLKMFNNQVDVGVRVETSDVVMREINEHLYEGKFVFNTSVGTRVRTFCSNPSGHVVVENHSGVMASNGHSYKDPALGSANTNFALLVSHKFTEPFDKPNEYAREICKRANDLSGGGVIVQKYGDIIRGRRSTDGRIKEGFLEPTLKEAVPGDLGLVLPYHTMKSLIEMVEALEKVTPGIASEHTLFYGVEAKFYSARPKLTERLETEIAGLYCGGDGAGITRGLAQAGAAGVWIARHLAEQMGA</sequence>
<comment type="caution">
    <text evidence="2">The sequence shown here is derived from an EMBL/GenBank/DDBJ whole genome shotgun (WGS) entry which is preliminary data.</text>
</comment>
<dbReference type="Pfam" id="PF13450">
    <property type="entry name" value="NAD_binding_8"/>
    <property type="match status" value="1"/>
</dbReference>
<name>A0A2V5KDQ8_9BACL</name>
<dbReference type="InterPro" id="IPR049516">
    <property type="entry name" value="FAD-depend_C"/>
</dbReference>
<dbReference type="OrthoDB" id="9762921at2"/>
<proteinExistence type="predicted"/>
<evidence type="ECO:0000259" key="1">
    <source>
        <dbReference type="Pfam" id="PF21688"/>
    </source>
</evidence>
<gene>
    <name evidence="2" type="ORF">DLM86_05180</name>
</gene>
<dbReference type="RefSeq" id="WP_110838900.1">
    <property type="nucleotide sequence ID" value="NZ_QJVJ01000002.1"/>
</dbReference>
<dbReference type="Pfam" id="PF21688">
    <property type="entry name" value="FAD-depend_C"/>
    <property type="match status" value="1"/>
</dbReference>
<dbReference type="PANTHER" id="PTHR43106">
    <property type="entry name" value="DEHYDROGENASE-RELATED"/>
    <property type="match status" value="1"/>
</dbReference>
<evidence type="ECO:0000313" key="2">
    <source>
        <dbReference type="EMBL" id="PYI56374.1"/>
    </source>
</evidence>
<dbReference type="InterPro" id="IPR028348">
    <property type="entry name" value="FAD-binding_protein"/>
</dbReference>
<dbReference type="EMBL" id="QJVJ01000002">
    <property type="protein sequence ID" value="PYI56374.1"/>
    <property type="molecule type" value="Genomic_DNA"/>
</dbReference>
<dbReference type="InterPro" id="IPR036188">
    <property type="entry name" value="FAD/NAD-bd_sf"/>
</dbReference>
<dbReference type="AlphaFoldDB" id="A0A2V5KDQ8"/>
<dbReference type="PIRSF" id="PIRSF038984">
    <property type="entry name" value="FAD_binding_protein"/>
    <property type="match status" value="1"/>
</dbReference>
<feature type="domain" description="FAD-dependent protein C-terminal" evidence="1">
    <location>
        <begin position="263"/>
        <end position="426"/>
    </location>
</feature>
<evidence type="ECO:0000313" key="3">
    <source>
        <dbReference type="Proteomes" id="UP000247476"/>
    </source>
</evidence>
<reference evidence="2 3" key="1">
    <citation type="submission" date="2018-05" db="EMBL/GenBank/DDBJ databases">
        <title>Paenibacillus flagellatus sp. nov., isolated from selenium mineral soil.</title>
        <authorList>
            <person name="Dai X."/>
        </authorList>
    </citation>
    <scope>NUCLEOTIDE SEQUENCE [LARGE SCALE GENOMIC DNA]</scope>
    <source>
        <strain evidence="2 3">DXL2</strain>
    </source>
</reference>
<dbReference type="Proteomes" id="UP000247476">
    <property type="component" value="Unassembled WGS sequence"/>
</dbReference>
<dbReference type="Gene3D" id="3.50.50.60">
    <property type="entry name" value="FAD/NAD(P)-binding domain"/>
    <property type="match status" value="2"/>
</dbReference>
<accession>A0A2V5KDQ8</accession>
<dbReference type="SUPFAM" id="SSF51905">
    <property type="entry name" value="FAD/NAD(P)-binding domain"/>
    <property type="match status" value="1"/>
</dbReference>
<keyword evidence="3" id="KW-1185">Reference proteome</keyword>
<protein>
    <submittedName>
        <fullName evidence="2">FAD-dependent oxidoreductase</fullName>
    </submittedName>
</protein>
<organism evidence="2 3">
    <name type="scientific">Paenibacillus flagellatus</name>
    <dbReference type="NCBI Taxonomy" id="2211139"/>
    <lineage>
        <taxon>Bacteria</taxon>
        <taxon>Bacillati</taxon>
        <taxon>Bacillota</taxon>
        <taxon>Bacilli</taxon>
        <taxon>Bacillales</taxon>
        <taxon>Paenibacillaceae</taxon>
        <taxon>Paenibacillus</taxon>
    </lineage>
</organism>
<dbReference type="PANTHER" id="PTHR43106:SF1">
    <property type="entry name" value="DEHYDROGENASE-RELATED"/>
    <property type="match status" value="1"/>
</dbReference>